<evidence type="ECO:0000313" key="3">
    <source>
        <dbReference type="Proteomes" id="UP000471745"/>
    </source>
</evidence>
<feature type="compositionally biased region" description="Basic and acidic residues" evidence="1">
    <location>
        <begin position="71"/>
        <end position="84"/>
    </location>
</feature>
<dbReference type="GO" id="GO:0003677">
    <property type="term" value="F:DNA binding"/>
    <property type="evidence" value="ECO:0007669"/>
    <property type="project" value="UniProtKB-KW"/>
</dbReference>
<accession>A0A9X5CM75</accession>
<protein>
    <submittedName>
        <fullName evidence="2">LacI family DNA-binding transcriptional regulator</fullName>
    </submittedName>
</protein>
<feature type="region of interest" description="Disordered" evidence="1">
    <location>
        <begin position="34"/>
        <end position="198"/>
    </location>
</feature>
<name>A0A9X5CM75_9ACTN</name>
<dbReference type="Proteomes" id="UP000471745">
    <property type="component" value="Unassembled WGS sequence"/>
</dbReference>
<keyword evidence="3" id="KW-1185">Reference proteome</keyword>
<evidence type="ECO:0000313" key="2">
    <source>
        <dbReference type="EMBL" id="NEC50077.1"/>
    </source>
</evidence>
<keyword evidence="2" id="KW-0238">DNA-binding</keyword>
<sequence length="198" mass="20946">MSVRIVSNVVRDTGRFSEARRQRVHRAADELGYRPGHRTVPRARRGAGNCAPSPHAAAGAGPPQSAARWHHTGDERARRGRGELRAQPPRCGGFGGRRTPRPLPTRMNAPEGGAGNGALNPRLAAPAGAPQPRSAGNPQEIVAPKGARMRTQPPPTRTLTREPPPPSTPPRTAAATAHTRQPPAPKQSQPPRTAADIA</sequence>
<proteinExistence type="predicted"/>
<feature type="compositionally biased region" description="Low complexity" evidence="1">
    <location>
        <begin position="51"/>
        <end position="67"/>
    </location>
</feature>
<feature type="compositionally biased region" description="Basic residues" evidence="1">
    <location>
        <begin position="35"/>
        <end position="45"/>
    </location>
</feature>
<dbReference type="SUPFAM" id="SSF47413">
    <property type="entry name" value="lambda repressor-like DNA-binding domains"/>
    <property type="match status" value="1"/>
</dbReference>
<dbReference type="EMBL" id="JAAGNA010000542">
    <property type="protein sequence ID" value="NEC50077.1"/>
    <property type="molecule type" value="Genomic_DNA"/>
</dbReference>
<dbReference type="InterPro" id="IPR010982">
    <property type="entry name" value="Lambda_DNA-bd_dom_sf"/>
</dbReference>
<reference evidence="2 3" key="1">
    <citation type="submission" date="2020-01" db="EMBL/GenBank/DDBJ databases">
        <title>Insect and environment-associated Actinomycetes.</title>
        <authorList>
            <person name="Currrie C."/>
            <person name="Chevrette M."/>
            <person name="Carlson C."/>
            <person name="Stubbendieck R."/>
            <person name="Wendt-Pienkowski E."/>
        </authorList>
    </citation>
    <scope>NUCLEOTIDE SEQUENCE [LARGE SCALE GENOMIC DNA]</scope>
    <source>
        <strain evidence="2 3">SID8189</strain>
    </source>
</reference>
<gene>
    <name evidence="2" type="ORF">G3I18_16065</name>
</gene>
<comment type="caution">
    <text evidence="2">The sequence shown here is derived from an EMBL/GenBank/DDBJ whole genome shotgun (WGS) entry which is preliminary data.</text>
</comment>
<dbReference type="Gene3D" id="1.10.260.40">
    <property type="entry name" value="lambda repressor-like DNA-binding domains"/>
    <property type="match status" value="1"/>
</dbReference>
<feature type="compositionally biased region" description="Pro residues" evidence="1">
    <location>
        <begin position="152"/>
        <end position="169"/>
    </location>
</feature>
<organism evidence="2 3">
    <name type="scientific">Actinospica acidiphila</name>
    <dbReference type="NCBI Taxonomy" id="304899"/>
    <lineage>
        <taxon>Bacteria</taxon>
        <taxon>Bacillati</taxon>
        <taxon>Actinomycetota</taxon>
        <taxon>Actinomycetes</taxon>
        <taxon>Catenulisporales</taxon>
        <taxon>Actinospicaceae</taxon>
        <taxon>Actinospica</taxon>
    </lineage>
</organism>
<dbReference type="AlphaFoldDB" id="A0A9X5CM75"/>
<evidence type="ECO:0000256" key="1">
    <source>
        <dbReference type="SAM" id="MobiDB-lite"/>
    </source>
</evidence>
<feature type="compositionally biased region" description="Low complexity" evidence="1">
    <location>
        <begin position="170"/>
        <end position="181"/>
    </location>
</feature>